<protein>
    <recommendedName>
        <fullName evidence="12">Protein kinase domain-containing protein</fullName>
    </recommendedName>
</protein>
<dbReference type="Gene3D" id="1.10.510.10">
    <property type="entry name" value="Transferase(Phosphotransferase) domain 1"/>
    <property type="match status" value="1"/>
</dbReference>
<evidence type="ECO:0000313" key="11">
    <source>
        <dbReference type="EMBL" id="CDS10331.1"/>
    </source>
</evidence>
<dbReference type="GO" id="GO:0004674">
    <property type="term" value="F:protein serine/threonine kinase activity"/>
    <property type="evidence" value="ECO:0007669"/>
    <property type="project" value="UniProtKB-KW"/>
</dbReference>
<dbReference type="Gene3D" id="1.20.920.10">
    <property type="entry name" value="Bromodomain-like"/>
    <property type="match status" value="1"/>
</dbReference>
<evidence type="ECO:0000256" key="6">
    <source>
        <dbReference type="ARBA" id="ARBA00023117"/>
    </source>
</evidence>
<keyword evidence="4" id="KW-0418">Kinase</keyword>
<feature type="compositionally biased region" description="Polar residues" evidence="8">
    <location>
        <begin position="429"/>
        <end position="449"/>
    </location>
</feature>
<feature type="region of interest" description="Disordered" evidence="8">
    <location>
        <begin position="855"/>
        <end position="926"/>
    </location>
</feature>
<name>A0A077WRT0_9FUNG</name>
<dbReference type="EMBL" id="LK023335">
    <property type="protein sequence ID" value="CDS10331.1"/>
    <property type="molecule type" value="Genomic_DNA"/>
</dbReference>
<dbReference type="SMART" id="SM00220">
    <property type="entry name" value="S_TKc"/>
    <property type="match status" value="1"/>
</dbReference>
<gene>
    <name evidence="11" type="ORF">LRAMOSA03007</name>
</gene>
<dbReference type="InterPro" id="IPR036427">
    <property type="entry name" value="Bromodomain-like_sf"/>
</dbReference>
<dbReference type="InterPro" id="IPR000719">
    <property type="entry name" value="Prot_kinase_dom"/>
</dbReference>
<feature type="domain" description="Bromo" evidence="10">
    <location>
        <begin position="65"/>
        <end position="115"/>
    </location>
</feature>
<feature type="region of interest" description="Disordered" evidence="8">
    <location>
        <begin position="388"/>
        <end position="453"/>
    </location>
</feature>
<dbReference type="InterPro" id="IPR001487">
    <property type="entry name" value="Bromodomain"/>
</dbReference>
<dbReference type="SUPFAM" id="SSF56112">
    <property type="entry name" value="Protein kinase-like (PK-like)"/>
    <property type="match status" value="1"/>
</dbReference>
<proteinExistence type="predicted"/>
<dbReference type="PROSITE" id="PS50011">
    <property type="entry name" value="PROTEIN_KINASE_DOM"/>
    <property type="match status" value="1"/>
</dbReference>
<evidence type="ECO:0000256" key="3">
    <source>
        <dbReference type="ARBA" id="ARBA00022741"/>
    </source>
</evidence>
<dbReference type="Pfam" id="PF00439">
    <property type="entry name" value="Bromodomain"/>
    <property type="match status" value="1"/>
</dbReference>
<organism evidence="11">
    <name type="scientific">Lichtheimia ramosa</name>
    <dbReference type="NCBI Taxonomy" id="688394"/>
    <lineage>
        <taxon>Eukaryota</taxon>
        <taxon>Fungi</taxon>
        <taxon>Fungi incertae sedis</taxon>
        <taxon>Mucoromycota</taxon>
        <taxon>Mucoromycotina</taxon>
        <taxon>Mucoromycetes</taxon>
        <taxon>Mucorales</taxon>
        <taxon>Lichtheimiaceae</taxon>
        <taxon>Lichtheimia</taxon>
    </lineage>
</organism>
<evidence type="ECO:0000256" key="1">
    <source>
        <dbReference type="ARBA" id="ARBA00022527"/>
    </source>
</evidence>
<dbReference type="SMART" id="SM00297">
    <property type="entry name" value="BROMO"/>
    <property type="match status" value="1"/>
</dbReference>
<accession>A0A077WRT0</accession>
<sequence>MASTIHHSTNDNAHDEPIVDWPLGSQRIQISLVVLRLCTYILDELLGCYSVFPFVSPVPAAAVLYHAKIQHPMDFSTLEHNLYHNKYKTLQDFEQDLSLIWRNAKVFHEPVALIYKLAVHLEERYAAILARIQGQEGATTPSPDPTVVSIPEETDFSAPLFNEVQYSTESVLYFLQLVLPGEKGSKAIRGFSKVRALYDELNAPFVRVVEGLKAAGEGADGTTMGRPLPRLYIGKNRTLLTEARRTPHATVAVLMNVRVTPYRHSKRSDLFHMTADVAIVRPLGECREFDAAGVDPSLTADYLPKACIKVCVVKVVSGIQAVITAAMEKLFFRRAYTTHRLSRYYLPDLKKVRDTEIAKLFTQAIIDGHTCLLPEDAYYTSSAAAVSNSNASSPSAKRPTSPANSSSPGSIHTPSSKRSKETHSPSPDIVTTTPSMTEQLVPSSSTTIDQIPDKQRDGITYTKYLAPDDEATNQSQVGGDARRQYYLEQAKDLWSKVFEFCNQKNVPVVHVNKYLSNTSTFPNAEGFFKHVYHVHNNSNMVVQTFRRMTITQRATELVSLLMVHGYDNMGQIVEVLQEDGGEIIGLAMQRYQKTLKQYAHKHSHHRLTAHQKMDVIRQMLRCIATIHSLGIAHRDLAEVNFMVDETNEKLPDDSPRSHVYLIDFGKAIFVRPEDLSKWWVDRPRVQGEYEGEVLPESRQELDEWCKELPWVRSKPDHGYRHYRSIQTLPRTRTDNDTLPYLVNPLAEDVYSLGTLVWKTLGDTEPWCGILDTDLRGLREAVMTDHAIDNILAREVPGPLSRQLLRFFLRTQPQERKSAAAILEWLEQPGIQERLISEWTEFASLSRTKRHRPKLLDDVDSASHNRPNRKRQRTATKITTYSNQSSSSSSSNNNQVETTAGDGMDRSSTSHAANPFTFPGNLVFPSE</sequence>
<dbReference type="PANTHER" id="PTHR24349">
    <property type="entry name" value="SERINE/THREONINE-PROTEIN KINASE"/>
    <property type="match status" value="1"/>
</dbReference>
<dbReference type="PROSITE" id="PS50014">
    <property type="entry name" value="BROMODOMAIN_2"/>
    <property type="match status" value="1"/>
</dbReference>
<evidence type="ECO:0000256" key="4">
    <source>
        <dbReference type="ARBA" id="ARBA00022777"/>
    </source>
</evidence>
<keyword evidence="1" id="KW-0723">Serine/threonine-protein kinase</keyword>
<dbReference type="OrthoDB" id="4062651at2759"/>
<feature type="compositionally biased region" description="Low complexity" evidence="8">
    <location>
        <begin position="405"/>
        <end position="416"/>
    </location>
</feature>
<keyword evidence="2" id="KW-0808">Transferase</keyword>
<dbReference type="AlphaFoldDB" id="A0A077WRT0"/>
<evidence type="ECO:0000256" key="7">
    <source>
        <dbReference type="PROSITE-ProRule" id="PRU00035"/>
    </source>
</evidence>
<dbReference type="SUPFAM" id="SSF47370">
    <property type="entry name" value="Bromodomain"/>
    <property type="match status" value="1"/>
</dbReference>
<feature type="compositionally biased region" description="Low complexity" evidence="8">
    <location>
        <begin position="881"/>
        <end position="894"/>
    </location>
</feature>
<dbReference type="GO" id="GO:0005524">
    <property type="term" value="F:ATP binding"/>
    <property type="evidence" value="ECO:0007669"/>
    <property type="project" value="UniProtKB-KW"/>
</dbReference>
<evidence type="ECO:0000256" key="2">
    <source>
        <dbReference type="ARBA" id="ARBA00022679"/>
    </source>
</evidence>
<keyword evidence="5" id="KW-0067">ATP-binding</keyword>
<dbReference type="GO" id="GO:0006325">
    <property type="term" value="P:chromatin organization"/>
    <property type="evidence" value="ECO:0007669"/>
    <property type="project" value="UniProtKB-ARBA"/>
</dbReference>
<evidence type="ECO:0000259" key="9">
    <source>
        <dbReference type="PROSITE" id="PS50011"/>
    </source>
</evidence>
<evidence type="ECO:0000259" key="10">
    <source>
        <dbReference type="PROSITE" id="PS50014"/>
    </source>
</evidence>
<evidence type="ECO:0000256" key="8">
    <source>
        <dbReference type="SAM" id="MobiDB-lite"/>
    </source>
</evidence>
<evidence type="ECO:0008006" key="12">
    <source>
        <dbReference type="Google" id="ProtNLM"/>
    </source>
</evidence>
<reference evidence="11" key="1">
    <citation type="journal article" date="2014" name="Genome Announc.">
        <title>De novo whole-genome sequence and genome annotation of Lichtheimia ramosa.</title>
        <authorList>
            <person name="Linde J."/>
            <person name="Schwartze V."/>
            <person name="Binder U."/>
            <person name="Lass-Florl C."/>
            <person name="Voigt K."/>
            <person name="Horn F."/>
        </authorList>
    </citation>
    <scope>NUCLEOTIDE SEQUENCE</scope>
    <source>
        <strain evidence="11">JMRC FSU:6197</strain>
    </source>
</reference>
<dbReference type="Pfam" id="PF00069">
    <property type="entry name" value="Pkinase"/>
    <property type="match status" value="1"/>
</dbReference>
<keyword evidence="3" id="KW-0547">Nucleotide-binding</keyword>
<dbReference type="CDD" id="cd04369">
    <property type="entry name" value="Bromodomain"/>
    <property type="match status" value="1"/>
</dbReference>
<evidence type="ECO:0000256" key="5">
    <source>
        <dbReference type="ARBA" id="ARBA00022840"/>
    </source>
</evidence>
<dbReference type="InterPro" id="IPR050205">
    <property type="entry name" value="CDPK_Ser/Thr_kinases"/>
</dbReference>
<keyword evidence="6 7" id="KW-0103">Bromodomain</keyword>
<dbReference type="InterPro" id="IPR011009">
    <property type="entry name" value="Kinase-like_dom_sf"/>
</dbReference>
<feature type="domain" description="Protein kinase" evidence="9">
    <location>
        <begin position="517"/>
        <end position="830"/>
    </location>
</feature>